<organism evidence="16 17">
    <name type="scientific">Strigamia maritima</name>
    <name type="common">European centipede</name>
    <name type="synonym">Geophilus maritimus</name>
    <dbReference type="NCBI Taxonomy" id="126957"/>
    <lineage>
        <taxon>Eukaryota</taxon>
        <taxon>Metazoa</taxon>
        <taxon>Ecdysozoa</taxon>
        <taxon>Arthropoda</taxon>
        <taxon>Myriapoda</taxon>
        <taxon>Chilopoda</taxon>
        <taxon>Pleurostigmophora</taxon>
        <taxon>Geophilomorpha</taxon>
        <taxon>Linotaeniidae</taxon>
        <taxon>Strigamia</taxon>
    </lineage>
</organism>
<protein>
    <recommendedName>
        <fullName evidence="18">Cytochrome c domain-containing protein</fullName>
    </recommendedName>
</protein>
<dbReference type="GO" id="GO:0009055">
    <property type="term" value="F:electron transfer activity"/>
    <property type="evidence" value="ECO:0007669"/>
    <property type="project" value="InterPro"/>
</dbReference>
<dbReference type="Pfam" id="PF02167">
    <property type="entry name" value="Cytochrom_C1"/>
    <property type="match status" value="1"/>
</dbReference>
<feature type="binding site" description="axial binding residue" evidence="15">
    <location>
        <position position="105"/>
    </location>
    <ligand>
        <name>heme c</name>
        <dbReference type="ChEBI" id="CHEBI:61717"/>
    </ligand>
    <ligandPart>
        <name>Fe</name>
        <dbReference type="ChEBI" id="CHEBI:18248"/>
    </ligandPart>
</feature>
<dbReference type="GO" id="GO:0020037">
    <property type="term" value="F:heme binding"/>
    <property type="evidence" value="ECO:0007669"/>
    <property type="project" value="InterPro"/>
</dbReference>
<dbReference type="PhylomeDB" id="T1J873"/>
<evidence type="ECO:0000256" key="13">
    <source>
        <dbReference type="ARBA" id="ARBA00023128"/>
    </source>
</evidence>
<dbReference type="PRINTS" id="PR00603">
    <property type="entry name" value="CYTOCHROMEC1"/>
</dbReference>
<keyword evidence="14" id="KW-0472">Membrane</keyword>
<dbReference type="Gene3D" id="1.20.5.100">
    <property type="entry name" value="Cytochrome c1, transmembrane anchor, C-terminal"/>
    <property type="match status" value="1"/>
</dbReference>
<keyword evidence="6" id="KW-0679">Respiratory chain</keyword>
<evidence type="ECO:0000256" key="14">
    <source>
        <dbReference type="ARBA" id="ARBA00023136"/>
    </source>
</evidence>
<evidence type="ECO:0000256" key="6">
    <source>
        <dbReference type="ARBA" id="ARBA00022660"/>
    </source>
</evidence>
<dbReference type="SUPFAM" id="SSF46626">
    <property type="entry name" value="Cytochrome c"/>
    <property type="match status" value="1"/>
</dbReference>
<proteinExistence type="inferred from homology"/>
<evidence type="ECO:0000256" key="12">
    <source>
        <dbReference type="ARBA" id="ARBA00023004"/>
    </source>
</evidence>
<dbReference type="GO" id="GO:0006122">
    <property type="term" value="P:mitochondrial electron transport, ubiquinol to cytochrome c"/>
    <property type="evidence" value="ECO:0007669"/>
    <property type="project" value="TreeGrafter"/>
</dbReference>
<accession>T1J873</accession>
<reference evidence="16" key="2">
    <citation type="submission" date="2015-02" db="UniProtKB">
        <authorList>
            <consortium name="EnsemblMetazoa"/>
        </authorList>
    </citation>
    <scope>IDENTIFICATION</scope>
</reference>
<comment type="function">
    <text evidence="1">Electron carrier protein. The oxidized form of the cytochrome c heme group can accept an electron from the heme group of the cytochrome c1 subunit of cytochrome reductase. Cytochrome c then transfers this electron to the cytochrome oxidase complex, the final protein carrier in the mitochondrial electron-transport chain.</text>
</comment>
<reference evidence="17" key="1">
    <citation type="submission" date="2011-05" db="EMBL/GenBank/DDBJ databases">
        <authorList>
            <person name="Richards S.R."/>
            <person name="Qu J."/>
            <person name="Jiang H."/>
            <person name="Jhangiani S.N."/>
            <person name="Agravi P."/>
            <person name="Goodspeed R."/>
            <person name="Gross S."/>
            <person name="Mandapat C."/>
            <person name="Jackson L."/>
            <person name="Mathew T."/>
            <person name="Pu L."/>
            <person name="Thornton R."/>
            <person name="Saada N."/>
            <person name="Wilczek-Boney K.B."/>
            <person name="Lee S."/>
            <person name="Kovar C."/>
            <person name="Wu Y."/>
            <person name="Scherer S.E."/>
            <person name="Worley K.C."/>
            <person name="Muzny D.M."/>
            <person name="Gibbs R."/>
        </authorList>
    </citation>
    <scope>NUCLEOTIDE SEQUENCE</scope>
    <source>
        <strain evidence="17">Brora</strain>
    </source>
</reference>
<evidence type="ECO:0000256" key="4">
    <source>
        <dbReference type="ARBA" id="ARBA00022448"/>
    </source>
</evidence>
<dbReference type="EMBL" id="JH431948">
    <property type="status" value="NOT_ANNOTATED_CDS"/>
    <property type="molecule type" value="Genomic_DNA"/>
</dbReference>
<feature type="binding site" description="covalent" evidence="15">
    <location>
        <position position="207"/>
    </location>
    <ligand>
        <name>heme c</name>
        <dbReference type="ChEBI" id="CHEBI:61717"/>
    </ligand>
</feature>
<dbReference type="PANTHER" id="PTHR10266:SF3">
    <property type="entry name" value="CYTOCHROME C1, HEME PROTEIN, MITOCHONDRIAL"/>
    <property type="match status" value="1"/>
</dbReference>
<dbReference type="HOGENOM" id="CLU_040334_1_0_1"/>
<name>T1J873_STRMM</name>
<feature type="binding site" description="covalent" evidence="15">
    <location>
        <position position="106"/>
    </location>
    <ligand>
        <name>heme c</name>
        <dbReference type="ChEBI" id="CHEBI:61717"/>
    </ligand>
</feature>
<keyword evidence="17" id="KW-1185">Reference proteome</keyword>
<dbReference type="GO" id="GO:0046872">
    <property type="term" value="F:metal ion binding"/>
    <property type="evidence" value="ECO:0007669"/>
    <property type="project" value="UniProtKB-KW"/>
</dbReference>
<dbReference type="InterPro" id="IPR036909">
    <property type="entry name" value="Cyt_c-like_dom_sf"/>
</dbReference>
<evidence type="ECO:0000256" key="1">
    <source>
        <dbReference type="ARBA" id="ARBA00002555"/>
    </source>
</evidence>
<evidence type="ECO:0000256" key="3">
    <source>
        <dbReference type="ARBA" id="ARBA00006488"/>
    </source>
</evidence>
<keyword evidence="10" id="KW-0249">Electron transport</keyword>
<keyword evidence="8 15" id="KW-0479">Metal-binding</keyword>
<dbReference type="OMA" id="NNCMTEA"/>
<keyword evidence="12 15" id="KW-0408">Iron</keyword>
<evidence type="ECO:0000256" key="5">
    <source>
        <dbReference type="ARBA" id="ARBA00022617"/>
    </source>
</evidence>
<keyword evidence="13" id="KW-0496">Mitochondrion</keyword>
<dbReference type="Proteomes" id="UP000014500">
    <property type="component" value="Unassembled WGS sequence"/>
</dbReference>
<dbReference type="EnsemblMetazoa" id="SMAR009897-RA">
    <property type="protein sequence ID" value="SMAR009897-PA"/>
    <property type="gene ID" value="SMAR009897"/>
</dbReference>
<dbReference type="Gene3D" id="1.10.760.10">
    <property type="entry name" value="Cytochrome c-like domain"/>
    <property type="match status" value="1"/>
</dbReference>
<dbReference type="eggNOG" id="KOG3052">
    <property type="taxonomic scope" value="Eukaryota"/>
</dbReference>
<comment type="cofactor">
    <cofactor evidence="15">
        <name>heme c</name>
        <dbReference type="ChEBI" id="CHEBI:61717"/>
    </cofactor>
    <text evidence="15">Binds 1 heme c group covalently per subunit.</text>
</comment>
<evidence type="ECO:0000313" key="16">
    <source>
        <dbReference type="EnsemblMetazoa" id="SMAR009897-PA"/>
    </source>
</evidence>
<keyword evidence="4" id="KW-0813">Transport</keyword>
<evidence type="ECO:0000256" key="2">
    <source>
        <dbReference type="ARBA" id="ARBA00004273"/>
    </source>
</evidence>
<keyword evidence="11" id="KW-1133">Transmembrane helix</keyword>
<evidence type="ECO:0000256" key="7">
    <source>
        <dbReference type="ARBA" id="ARBA00022692"/>
    </source>
</evidence>
<evidence type="ECO:0008006" key="18">
    <source>
        <dbReference type="Google" id="ProtNLM"/>
    </source>
</evidence>
<evidence type="ECO:0000313" key="17">
    <source>
        <dbReference type="Proteomes" id="UP000014500"/>
    </source>
</evidence>
<keyword evidence="5 15" id="KW-0349">Heme</keyword>
<sequence length="290" mass="32661">MNCKMAGIAGRLWKSELLKLSKGKCLQKAHYGSYPNLRISKSMVVVGACGAAAIAGTALYKVVKAEGLELHPPKYPWNHGGYLQSLDHASVRRGYEVYKQVCAACHSLKFVRYRELVGAVFSEDEAKALAEEIEVQDGPDENGEMFTRPGKLSDKFPSPYPNEEAARHGEEDYIFSILTGYCDPPAGIEIREGLYYNPYFTGGSIGMAQVLYNEVMEYSDGTPAAASQMAKDVCTFLRWTAEPQYDWRHKMLIKVFMVAPLLLFVSWYYKRHVWSTLKSRKLAFKPARKL</sequence>
<evidence type="ECO:0000256" key="11">
    <source>
        <dbReference type="ARBA" id="ARBA00022989"/>
    </source>
</evidence>
<comment type="subcellular location">
    <subcellularLocation>
        <location evidence="2">Mitochondrion inner membrane</location>
    </subcellularLocation>
</comment>
<evidence type="ECO:0000256" key="9">
    <source>
        <dbReference type="ARBA" id="ARBA00022792"/>
    </source>
</evidence>
<evidence type="ECO:0000256" key="15">
    <source>
        <dbReference type="PIRSR" id="PIRSR602326-1"/>
    </source>
</evidence>
<feature type="binding site" description="covalent" evidence="15">
    <location>
        <position position="102"/>
    </location>
    <ligand>
        <name>heme c</name>
        <dbReference type="ChEBI" id="CHEBI:61717"/>
    </ligand>
</feature>
<dbReference type="AlphaFoldDB" id="T1J873"/>
<dbReference type="SUPFAM" id="SSF81496">
    <property type="entry name" value="Cytochrome c1 subunit of cytochrome bc1 complex (Ubiquinol-cytochrome c reductase), transmembrane anchor"/>
    <property type="match status" value="1"/>
</dbReference>
<comment type="similarity">
    <text evidence="3">Belongs to the cytochrome c family.</text>
</comment>
<dbReference type="STRING" id="126957.T1J873"/>
<keyword evidence="7" id="KW-0812">Transmembrane</keyword>
<evidence type="ECO:0000256" key="10">
    <source>
        <dbReference type="ARBA" id="ARBA00022982"/>
    </source>
</evidence>
<dbReference type="InterPro" id="IPR002326">
    <property type="entry name" value="Cyt_c1"/>
</dbReference>
<evidence type="ECO:0000256" key="8">
    <source>
        <dbReference type="ARBA" id="ARBA00022723"/>
    </source>
</evidence>
<dbReference type="InterPro" id="IPR021157">
    <property type="entry name" value="Cyt_c1_TM_anchor_C"/>
</dbReference>
<dbReference type="GO" id="GO:0005743">
    <property type="term" value="C:mitochondrial inner membrane"/>
    <property type="evidence" value="ECO:0007669"/>
    <property type="project" value="UniProtKB-SubCell"/>
</dbReference>
<dbReference type="PANTHER" id="PTHR10266">
    <property type="entry name" value="CYTOCHROME C1"/>
    <property type="match status" value="1"/>
</dbReference>
<keyword evidence="9" id="KW-0999">Mitochondrion inner membrane</keyword>